<evidence type="ECO:0000256" key="3">
    <source>
        <dbReference type="ARBA" id="ARBA00022989"/>
    </source>
</evidence>
<keyword evidence="3 5" id="KW-1133">Transmembrane helix</keyword>
<feature type="transmembrane region" description="Helical" evidence="5">
    <location>
        <begin position="56"/>
        <end position="75"/>
    </location>
</feature>
<feature type="transmembrane region" description="Helical" evidence="5">
    <location>
        <begin position="95"/>
        <end position="114"/>
    </location>
</feature>
<keyword evidence="4 5" id="KW-0472">Membrane</keyword>
<keyword evidence="2 5" id="KW-0812">Transmembrane</keyword>
<dbReference type="Pfam" id="PF01027">
    <property type="entry name" value="Bax1-I"/>
    <property type="match status" value="1"/>
</dbReference>
<dbReference type="InterPro" id="IPR006214">
    <property type="entry name" value="Bax_inhibitor_1-related"/>
</dbReference>
<feature type="transmembrane region" description="Helical" evidence="5">
    <location>
        <begin position="151"/>
        <end position="171"/>
    </location>
</feature>
<dbReference type="GO" id="GO:0016020">
    <property type="term" value="C:membrane"/>
    <property type="evidence" value="ECO:0007669"/>
    <property type="project" value="UniProtKB-SubCell"/>
</dbReference>
<comment type="subcellular location">
    <subcellularLocation>
        <location evidence="1">Membrane</location>
        <topology evidence="1">Multi-pass membrane protein</topology>
    </subcellularLocation>
</comment>
<feature type="transmembrane region" description="Helical" evidence="5">
    <location>
        <begin position="24"/>
        <end position="44"/>
    </location>
</feature>
<feature type="transmembrane region" description="Helical" evidence="5">
    <location>
        <begin position="183"/>
        <end position="201"/>
    </location>
</feature>
<evidence type="ECO:0000256" key="2">
    <source>
        <dbReference type="ARBA" id="ARBA00022692"/>
    </source>
</evidence>
<evidence type="ECO:0000256" key="5">
    <source>
        <dbReference type="SAM" id="Phobius"/>
    </source>
</evidence>
<dbReference type="EMBL" id="MK250085">
    <property type="protein sequence ID" value="QDY51619.1"/>
    <property type="molecule type" value="Genomic_DNA"/>
</dbReference>
<sequence>MIKIFIYISNFLYILLYYMNQNKIIPYVSLLAIISIIIVAIYNSAFKGGRFTCNRYILNSYLYILLILVTIVLQVKFMDEKNVSVLDIFKYFNGILGFIILLFLVIGLLFVLMYIPPKFVLIKHIVFLLFALVLGILAYPSYMKSKQENTLVSVMFSLVGILFFFTAVAFIKPDLISLSWGPILLFLLIGMIIAQVVFMVMNRNNPNAKRPKVFAYILIVLFIFFLLYDTKKIQVNAKKCITEKADYINESLGVILDVLNLFQNLVAAQGH</sequence>
<name>A0A5B8HUR0_9VIRU</name>
<reference evidence="6" key="1">
    <citation type="submission" date="2018-11" db="EMBL/GenBank/DDBJ databases">
        <title>A distinct lineage of giant viruses engineers rhodopsin photosystems in predatory marine eukaryotes.</title>
        <authorList>
            <person name="Needham D.M."/>
            <person name="Yoshizawa S."/>
            <person name="Hosaka T."/>
            <person name="Poirier C."/>
            <person name="Choi C.-J."/>
            <person name="Hehenberger E."/>
            <person name="Irwin N.A.T."/>
            <person name="Wilken S."/>
            <person name="Yung C.-M."/>
            <person name="Bachy C."/>
            <person name="Kurihara R."/>
            <person name="Nakajima Y."/>
            <person name="Kojima K."/>
            <person name="Kimura-Someya T."/>
            <person name="Leonard G."/>
            <person name="Malmstrom R.R."/>
            <person name="Mende D."/>
            <person name="Olson D.K."/>
            <person name="Sudo Y."/>
            <person name="Sudek S."/>
            <person name="Richards T.A."/>
            <person name="DeLong E.F."/>
            <person name="Keeling P.J."/>
            <person name="Santoro A.E."/>
            <person name="Shirouzu M."/>
            <person name="Iwasaki W."/>
            <person name="Worden A.Z."/>
        </authorList>
    </citation>
    <scope>NUCLEOTIDE SEQUENCE</scope>
</reference>
<accession>A0A5B8HUR0</accession>
<protein>
    <submittedName>
        <fullName evidence="6">Inhibitor of apoptosis-promoting Bax1</fullName>
    </submittedName>
</protein>
<feature type="transmembrane region" description="Helical" evidence="5">
    <location>
        <begin position="213"/>
        <end position="229"/>
    </location>
</feature>
<gene>
    <name evidence="6" type="ORF">1_4</name>
</gene>
<evidence type="ECO:0000256" key="4">
    <source>
        <dbReference type="ARBA" id="ARBA00023136"/>
    </source>
</evidence>
<feature type="transmembrane region" description="Helical" evidence="5">
    <location>
        <begin position="121"/>
        <end position="139"/>
    </location>
</feature>
<evidence type="ECO:0000256" key="1">
    <source>
        <dbReference type="ARBA" id="ARBA00004141"/>
    </source>
</evidence>
<proteinExistence type="predicted"/>
<organism evidence="6">
    <name type="scientific">Mimiviridae sp. ChoanoV1</name>
    <dbReference type="NCBI Taxonomy" id="2596887"/>
    <lineage>
        <taxon>Viruses</taxon>
        <taxon>Varidnaviria</taxon>
        <taxon>Bamfordvirae</taxon>
        <taxon>Nucleocytoviricota</taxon>
        <taxon>Megaviricetes</taxon>
        <taxon>Imitervirales</taxon>
        <taxon>Schizomimiviridae</taxon>
    </lineage>
</organism>
<evidence type="ECO:0000313" key="6">
    <source>
        <dbReference type="EMBL" id="QDY51619.1"/>
    </source>
</evidence>